<sequence>MSQSERKDKNSQKEDYECRFIGKKIDITIALREEDEEFSIIE</sequence>
<organism evidence="1 2">
    <name type="scientific">Acaulospora colombiana</name>
    <dbReference type="NCBI Taxonomy" id="27376"/>
    <lineage>
        <taxon>Eukaryota</taxon>
        <taxon>Fungi</taxon>
        <taxon>Fungi incertae sedis</taxon>
        <taxon>Mucoromycota</taxon>
        <taxon>Glomeromycotina</taxon>
        <taxon>Glomeromycetes</taxon>
        <taxon>Diversisporales</taxon>
        <taxon>Acaulosporaceae</taxon>
        <taxon>Acaulospora</taxon>
    </lineage>
</organism>
<comment type="caution">
    <text evidence="1">The sequence shown here is derived from an EMBL/GenBank/DDBJ whole genome shotgun (WGS) entry which is preliminary data.</text>
</comment>
<keyword evidence="2" id="KW-1185">Reference proteome</keyword>
<accession>A0ACA9QP13</accession>
<evidence type="ECO:0000313" key="2">
    <source>
        <dbReference type="Proteomes" id="UP000789525"/>
    </source>
</evidence>
<name>A0ACA9QP13_9GLOM</name>
<dbReference type="EMBL" id="CAJVPT010057663">
    <property type="protein sequence ID" value="CAG8758953.1"/>
    <property type="molecule type" value="Genomic_DNA"/>
</dbReference>
<dbReference type="Proteomes" id="UP000789525">
    <property type="component" value="Unassembled WGS sequence"/>
</dbReference>
<gene>
    <name evidence="1" type="ORF">ACOLOM_LOCUS13103</name>
</gene>
<evidence type="ECO:0000313" key="1">
    <source>
        <dbReference type="EMBL" id="CAG8758953.1"/>
    </source>
</evidence>
<feature type="non-terminal residue" evidence="1">
    <location>
        <position position="42"/>
    </location>
</feature>
<proteinExistence type="predicted"/>
<protein>
    <submittedName>
        <fullName evidence="1">12971_t:CDS:1</fullName>
    </submittedName>
</protein>
<reference evidence="1" key="1">
    <citation type="submission" date="2021-06" db="EMBL/GenBank/DDBJ databases">
        <authorList>
            <person name="Kallberg Y."/>
            <person name="Tangrot J."/>
            <person name="Rosling A."/>
        </authorList>
    </citation>
    <scope>NUCLEOTIDE SEQUENCE</scope>
    <source>
        <strain evidence="1">CL356</strain>
    </source>
</reference>